<comment type="caution">
    <text evidence="2">The sequence shown here is derived from an EMBL/GenBank/DDBJ whole genome shotgun (WGS) entry which is preliminary data.</text>
</comment>
<feature type="compositionally biased region" description="Low complexity" evidence="1">
    <location>
        <begin position="53"/>
        <end position="73"/>
    </location>
</feature>
<feature type="region of interest" description="Disordered" evidence="1">
    <location>
        <begin position="1"/>
        <end position="37"/>
    </location>
</feature>
<feature type="compositionally biased region" description="Low complexity" evidence="1">
    <location>
        <begin position="1"/>
        <end position="33"/>
    </location>
</feature>
<name>A0A645HIW1_9ZZZZ</name>
<dbReference type="EMBL" id="VSSQ01094403">
    <property type="protein sequence ID" value="MPN38897.1"/>
    <property type="molecule type" value="Genomic_DNA"/>
</dbReference>
<feature type="region of interest" description="Disordered" evidence="1">
    <location>
        <begin position="51"/>
        <end position="74"/>
    </location>
</feature>
<reference evidence="2" key="1">
    <citation type="submission" date="2019-08" db="EMBL/GenBank/DDBJ databases">
        <authorList>
            <person name="Kucharzyk K."/>
            <person name="Murdoch R.W."/>
            <person name="Higgins S."/>
            <person name="Loffler F."/>
        </authorList>
    </citation>
    <scope>NUCLEOTIDE SEQUENCE</scope>
</reference>
<gene>
    <name evidence="2" type="ORF">SDC9_186422</name>
</gene>
<dbReference type="AlphaFoldDB" id="A0A645HIW1"/>
<accession>A0A645HIW1</accession>
<evidence type="ECO:0000313" key="2">
    <source>
        <dbReference type="EMBL" id="MPN38897.1"/>
    </source>
</evidence>
<evidence type="ECO:0000256" key="1">
    <source>
        <dbReference type="SAM" id="MobiDB-lite"/>
    </source>
</evidence>
<organism evidence="2">
    <name type="scientific">bioreactor metagenome</name>
    <dbReference type="NCBI Taxonomy" id="1076179"/>
    <lineage>
        <taxon>unclassified sequences</taxon>
        <taxon>metagenomes</taxon>
        <taxon>ecological metagenomes</taxon>
    </lineage>
</organism>
<proteinExistence type="predicted"/>
<protein>
    <submittedName>
        <fullName evidence="2">Uncharacterized protein</fullName>
    </submittedName>
</protein>
<sequence>MAARPALASSFLSAAKSGSTPSTVSGWSSSRPSQGDPLWRLRAISTCSRARPSACSTGASSSSEISWESSEGASKNRAPCALQPIAIRPFLHSCSTCSGLRGCPPWASQAWQLPSVGWPAKASSPAGVKIRSW</sequence>